<sequence length="207" mass="22358">MHARMRLAALLPLLLLAACTSTPTRTPAAAVPAAEAERQQAQRREVLEGIAAWSLQARVAISNGQKGGSGRLEWNWQDGQYRISLGAPVTRQSWSLSSLPGGGAVLEGIDGGPRQGGDASLLLREATGWEVPVQELAWWVRGLETPGADAIEYGADGRLQRMRAAGWNIEYQEWMPAAGGLPAMPRRMQAERGEARVRLVVDGWSTP</sequence>
<keyword evidence="12 13" id="KW-0449">Lipoprotein</keyword>
<organism evidence="15 16">
    <name type="scientific">Pseudoxanthomonas taiwanensis J19</name>
    <dbReference type="NCBI Taxonomy" id="935569"/>
    <lineage>
        <taxon>Bacteria</taxon>
        <taxon>Pseudomonadati</taxon>
        <taxon>Pseudomonadota</taxon>
        <taxon>Gammaproteobacteria</taxon>
        <taxon>Lysobacterales</taxon>
        <taxon>Lysobacteraceae</taxon>
        <taxon>Pseudoxanthomonas</taxon>
    </lineage>
</organism>
<evidence type="ECO:0000256" key="3">
    <source>
        <dbReference type="ARBA" id="ARBA00011245"/>
    </source>
</evidence>
<dbReference type="GO" id="GO:0015031">
    <property type="term" value="P:protein transport"/>
    <property type="evidence" value="ECO:0007669"/>
    <property type="project" value="UniProtKB-KW"/>
</dbReference>
<reference evidence="15 16" key="1">
    <citation type="submission" date="2019-07" db="EMBL/GenBank/DDBJ databases">
        <title>Genome sequencing of lignin-degrading bacterial isolates.</title>
        <authorList>
            <person name="Gladden J."/>
        </authorList>
    </citation>
    <scope>NUCLEOTIDE SEQUENCE [LARGE SCALE GENOMIC DNA]</scope>
    <source>
        <strain evidence="15 16">J19</strain>
    </source>
</reference>
<keyword evidence="10 13" id="KW-0143">Chaperone</keyword>
<evidence type="ECO:0000256" key="11">
    <source>
        <dbReference type="ARBA" id="ARBA00023237"/>
    </source>
</evidence>
<evidence type="ECO:0000256" key="8">
    <source>
        <dbReference type="ARBA" id="ARBA00023136"/>
    </source>
</evidence>
<feature type="signal peptide" evidence="14">
    <location>
        <begin position="1"/>
        <end position="17"/>
    </location>
</feature>
<dbReference type="RefSeq" id="WP_051403738.1">
    <property type="nucleotide sequence ID" value="NZ_VLJS01000092.1"/>
</dbReference>
<name>A0A562D5Z2_9GAMM</name>
<evidence type="ECO:0000256" key="9">
    <source>
        <dbReference type="ARBA" id="ARBA00023139"/>
    </source>
</evidence>
<feature type="chain" id="PRO_5022198059" description="Outer-membrane lipoprotein LolB" evidence="14">
    <location>
        <begin position="18"/>
        <end position="207"/>
    </location>
</feature>
<comment type="function">
    <text evidence="13">Plays a critical role in the incorporation of lipoproteins in the outer membrane after they are released by the LolA protein.</text>
</comment>
<protein>
    <recommendedName>
        <fullName evidence="4 13">Outer-membrane lipoprotein LolB</fullName>
    </recommendedName>
</protein>
<evidence type="ECO:0000313" key="15">
    <source>
        <dbReference type="EMBL" id="TWH05175.1"/>
    </source>
</evidence>
<comment type="subcellular location">
    <subcellularLocation>
        <location evidence="1 13">Cell outer membrane</location>
        <topology evidence="1 13">Lipid-anchor</topology>
    </subcellularLocation>
</comment>
<evidence type="ECO:0000256" key="5">
    <source>
        <dbReference type="ARBA" id="ARBA00022448"/>
    </source>
</evidence>
<dbReference type="Pfam" id="PF03550">
    <property type="entry name" value="LolB"/>
    <property type="match status" value="1"/>
</dbReference>
<dbReference type="InterPro" id="IPR029046">
    <property type="entry name" value="LolA/LolB/LppX"/>
</dbReference>
<dbReference type="Gene3D" id="2.50.20.10">
    <property type="entry name" value="Lipoprotein localisation LolA/LolB/LppX"/>
    <property type="match status" value="1"/>
</dbReference>
<comment type="caution">
    <text evidence="15">The sequence shown here is derived from an EMBL/GenBank/DDBJ whole genome shotgun (WGS) entry which is preliminary data.</text>
</comment>
<evidence type="ECO:0000256" key="6">
    <source>
        <dbReference type="ARBA" id="ARBA00022729"/>
    </source>
</evidence>
<dbReference type="PROSITE" id="PS51257">
    <property type="entry name" value="PROKAR_LIPOPROTEIN"/>
    <property type="match status" value="1"/>
</dbReference>
<proteinExistence type="inferred from homology"/>
<gene>
    <name evidence="13" type="primary">lolB</name>
    <name evidence="15" type="ORF">L613_006000000070</name>
</gene>
<keyword evidence="9 13" id="KW-0564">Palmitate</keyword>
<evidence type="ECO:0000256" key="1">
    <source>
        <dbReference type="ARBA" id="ARBA00004459"/>
    </source>
</evidence>
<dbReference type="EMBL" id="VLJS01000092">
    <property type="protein sequence ID" value="TWH05175.1"/>
    <property type="molecule type" value="Genomic_DNA"/>
</dbReference>
<dbReference type="GO" id="GO:0009279">
    <property type="term" value="C:cell outer membrane"/>
    <property type="evidence" value="ECO:0007669"/>
    <property type="project" value="UniProtKB-SubCell"/>
</dbReference>
<evidence type="ECO:0000256" key="2">
    <source>
        <dbReference type="ARBA" id="ARBA00009696"/>
    </source>
</evidence>
<keyword evidence="6 13" id="KW-0732">Signal</keyword>
<evidence type="ECO:0000256" key="12">
    <source>
        <dbReference type="ARBA" id="ARBA00023288"/>
    </source>
</evidence>
<comment type="similarity">
    <text evidence="2 13">Belongs to the LolB family.</text>
</comment>
<evidence type="ECO:0000256" key="13">
    <source>
        <dbReference type="HAMAP-Rule" id="MF_00233"/>
    </source>
</evidence>
<comment type="subunit">
    <text evidence="3 13">Monomer.</text>
</comment>
<dbReference type="HAMAP" id="MF_00233">
    <property type="entry name" value="LolB"/>
    <property type="match status" value="1"/>
</dbReference>
<dbReference type="Proteomes" id="UP000321583">
    <property type="component" value="Unassembled WGS sequence"/>
</dbReference>
<dbReference type="SUPFAM" id="SSF89392">
    <property type="entry name" value="Prokaryotic lipoproteins and lipoprotein localization factors"/>
    <property type="match status" value="1"/>
</dbReference>
<keyword evidence="5 13" id="KW-0813">Transport</keyword>
<keyword evidence="11 13" id="KW-0998">Cell outer membrane</keyword>
<evidence type="ECO:0000256" key="10">
    <source>
        <dbReference type="ARBA" id="ARBA00023186"/>
    </source>
</evidence>
<accession>A0A562D5Z2</accession>
<keyword evidence="16" id="KW-1185">Reference proteome</keyword>
<evidence type="ECO:0000256" key="7">
    <source>
        <dbReference type="ARBA" id="ARBA00022927"/>
    </source>
</evidence>
<keyword evidence="7 13" id="KW-0653">Protein transport</keyword>
<dbReference type="GO" id="GO:0044874">
    <property type="term" value="P:lipoprotein localization to outer membrane"/>
    <property type="evidence" value="ECO:0007669"/>
    <property type="project" value="UniProtKB-UniRule"/>
</dbReference>
<evidence type="ECO:0000256" key="4">
    <source>
        <dbReference type="ARBA" id="ARBA00016202"/>
    </source>
</evidence>
<keyword evidence="8 13" id="KW-0472">Membrane</keyword>
<evidence type="ECO:0000256" key="14">
    <source>
        <dbReference type="SAM" id="SignalP"/>
    </source>
</evidence>
<dbReference type="CDD" id="cd16326">
    <property type="entry name" value="LolB"/>
    <property type="match status" value="1"/>
</dbReference>
<dbReference type="AlphaFoldDB" id="A0A562D5Z2"/>
<dbReference type="NCBIfam" id="TIGR00548">
    <property type="entry name" value="lolB"/>
    <property type="match status" value="1"/>
</dbReference>
<dbReference type="InterPro" id="IPR004565">
    <property type="entry name" value="OM_lipoprot_LolB"/>
</dbReference>
<evidence type="ECO:0000313" key="16">
    <source>
        <dbReference type="Proteomes" id="UP000321583"/>
    </source>
</evidence>